<dbReference type="EMBL" id="BDSP01000203">
    <property type="protein sequence ID" value="GAX23736.1"/>
    <property type="molecule type" value="Genomic_DNA"/>
</dbReference>
<dbReference type="InterPro" id="IPR013721">
    <property type="entry name" value="STAG"/>
</dbReference>
<dbReference type="InterPro" id="IPR011989">
    <property type="entry name" value="ARM-like"/>
</dbReference>
<dbReference type="PANTHER" id="PTHR11199">
    <property type="entry name" value="STROMAL ANTIGEN"/>
    <property type="match status" value="1"/>
</dbReference>
<dbReference type="GO" id="GO:0003682">
    <property type="term" value="F:chromatin binding"/>
    <property type="evidence" value="ECO:0007669"/>
    <property type="project" value="TreeGrafter"/>
</dbReference>
<keyword evidence="5" id="KW-1185">Reference proteome</keyword>
<evidence type="ECO:0000259" key="3">
    <source>
        <dbReference type="PROSITE" id="PS51425"/>
    </source>
</evidence>
<protein>
    <submittedName>
        <fullName evidence="4">Cohesin complex subunit SA-1/2</fullName>
    </submittedName>
</protein>
<name>A0A1Z5KC06_FISSO</name>
<feature type="compositionally biased region" description="Basic and acidic residues" evidence="2">
    <location>
        <begin position="1249"/>
        <end position="1277"/>
    </location>
</feature>
<feature type="domain" description="SCD" evidence="3">
    <location>
        <begin position="367"/>
        <end position="460"/>
    </location>
</feature>
<dbReference type="Gene3D" id="1.25.10.10">
    <property type="entry name" value="Leucine-rich Repeat Variant"/>
    <property type="match status" value="1"/>
</dbReference>
<dbReference type="InterPro" id="IPR020839">
    <property type="entry name" value="SCD"/>
</dbReference>
<dbReference type="GO" id="GO:0005634">
    <property type="term" value="C:nucleus"/>
    <property type="evidence" value="ECO:0007669"/>
    <property type="project" value="TreeGrafter"/>
</dbReference>
<evidence type="ECO:0000256" key="2">
    <source>
        <dbReference type="SAM" id="MobiDB-lite"/>
    </source>
</evidence>
<feature type="compositionally biased region" description="Low complexity" evidence="2">
    <location>
        <begin position="1292"/>
        <end position="1307"/>
    </location>
</feature>
<dbReference type="Proteomes" id="UP000198406">
    <property type="component" value="Unassembled WGS sequence"/>
</dbReference>
<feature type="region of interest" description="Disordered" evidence="2">
    <location>
        <begin position="1249"/>
        <end position="1341"/>
    </location>
</feature>
<keyword evidence="1" id="KW-0175">Coiled coil</keyword>
<sequence length="1341" mass="150428">MSTRRSSRSRRQAHTIYDDARAHLENSSARKKQRTMDDDSEMESQHDDQSQREPELSEDEQQNDESKEGDTSDTDEPFEKPTRKSPAKARNSTTRPVRVTPAKPSKQGKSKKGTVPSRRTVLNTMAATRRKILKENETAENSILAGLLEAQASPSKVARRVAQEFAADSSKAVDELAQLIFRSVGGGTEIPFTDWEHCSEDDLSQLLSDVVKGMEATPPDQVLLHLTSADTNSRAAAVSKEYRKLYEEFWRQLASLVVIEGLGADDGEEPSGAEGVKIIMERLMNLAHVGVTDIRAAATLALYQMGFALVERSVDLGNKLTTARRQLEAASNQARKKAALTTQIESYEQEKELLDEMIQGNVISAVFMKRYKDINPHIRATSIELLSQFMILSPKVFLKNIFLKYIGWLLSDKNATVRDCAVQCFKAPIVSDLDSDDVKQAMEGAVTKFLPRLCDCVLDVDSKVQESTMELFVILMKKGYLDSLDDDAKWDQLNLRALAADASPKVRYHALMFVIEQLEPFDKANSRDSDRSAVEKIKALVQWIVHMLGDGDIPLKLIRYELVDFCVISLRSSPDYKSLLCNWSAMLKVLETETTRVLQSSEDIDEQSDRREDSITQRVILRMLATAIEMEVSSYSSSAGKLLEGTIDGDLAAARKALQTDIKAPTKKKNNDESSSHEELTSELLLALPELLIAYKADSNHGAFNLSSRRKHFLKLVDVISDIFLESTDTSVLSSCVLTLTSLCSQVHSRSEDVRLRLKRVARSLQDRLLELLLLKSSLAGKTKNRDKRSTESAADIEQSICLCLRRLQTLSQRLSIVDLLVDEKGDPEEMDKIAEDLFTHVSEYVAKELQSRKIIPVENDEGDGVSEVPKIWEEVDDHIHQTIANSIREAITCLLTILAWRLQKEIAANENQDASQDDYREHIVVRMRDRLLKLLSLCFEQYLDAEESNYSNVHIEFSIKVQTVACRLAGDVRALLPKAWQRTSSPFLAACALIEDDSLIGGTVRFLQSQEAKSPDSTKGCDVPHDILLSMARGLAVNWKTCNRREAGMVFAHLNDENNETKSIISSLSSVAKTIDPYRLLEAHLACLTQSFDGWLSAEPEEPESDRPSEEEMESYDEACASHRTMFKNLDELSRRLSASLGKAKLSKTMILALRGFFRAGVEYAFLAEDPFNEGEEVVGMRLAFLRIIAKYLSHIKGDSDGKKRLLHDLNAREEELRQHPDFDQILDEDREALSAFRKAAGFKSIRLDTQDTKDGESDSERDTMDDRSEEKELDSHGASLRKSGQAAADSPLSKQSFHSQSSRSYSMHEEESVTQHEESLTPRGLRQRAATDDSMSDSL</sequence>
<accession>A0A1Z5KC06</accession>
<dbReference type="GO" id="GO:0000785">
    <property type="term" value="C:chromatin"/>
    <property type="evidence" value="ECO:0007669"/>
    <property type="project" value="TreeGrafter"/>
</dbReference>
<evidence type="ECO:0000313" key="4">
    <source>
        <dbReference type="EMBL" id="GAX23736.1"/>
    </source>
</evidence>
<dbReference type="PROSITE" id="PS51425">
    <property type="entry name" value="SCD"/>
    <property type="match status" value="1"/>
</dbReference>
<dbReference type="Pfam" id="PF08514">
    <property type="entry name" value="STAG"/>
    <property type="match status" value="1"/>
</dbReference>
<dbReference type="InterPro" id="IPR039662">
    <property type="entry name" value="Cohesin_Scc3/SA"/>
</dbReference>
<feature type="region of interest" description="Disordered" evidence="2">
    <location>
        <begin position="1"/>
        <end position="119"/>
    </location>
</feature>
<dbReference type="GO" id="GO:0008278">
    <property type="term" value="C:cohesin complex"/>
    <property type="evidence" value="ECO:0007669"/>
    <property type="project" value="TreeGrafter"/>
</dbReference>
<feature type="compositionally biased region" description="Basic residues" evidence="2">
    <location>
        <begin position="1"/>
        <end position="13"/>
    </location>
</feature>
<dbReference type="OrthoDB" id="498590at2759"/>
<feature type="compositionally biased region" description="Basic and acidic residues" evidence="2">
    <location>
        <begin position="43"/>
        <end position="55"/>
    </location>
</feature>
<feature type="compositionally biased region" description="Basic and acidic residues" evidence="2">
    <location>
        <begin position="1308"/>
        <end position="1322"/>
    </location>
</feature>
<dbReference type="SUPFAM" id="SSF48371">
    <property type="entry name" value="ARM repeat"/>
    <property type="match status" value="1"/>
</dbReference>
<gene>
    <name evidence="4" type="ORF">FisN_12Hh314</name>
</gene>
<organism evidence="4 5">
    <name type="scientific">Fistulifera solaris</name>
    <name type="common">Oleaginous diatom</name>
    <dbReference type="NCBI Taxonomy" id="1519565"/>
    <lineage>
        <taxon>Eukaryota</taxon>
        <taxon>Sar</taxon>
        <taxon>Stramenopiles</taxon>
        <taxon>Ochrophyta</taxon>
        <taxon>Bacillariophyta</taxon>
        <taxon>Bacillariophyceae</taxon>
        <taxon>Bacillariophycidae</taxon>
        <taxon>Naviculales</taxon>
        <taxon>Naviculaceae</taxon>
        <taxon>Fistulifera</taxon>
    </lineage>
</organism>
<evidence type="ECO:0000313" key="5">
    <source>
        <dbReference type="Proteomes" id="UP000198406"/>
    </source>
</evidence>
<evidence type="ECO:0000256" key="1">
    <source>
        <dbReference type="SAM" id="Coils"/>
    </source>
</evidence>
<reference evidence="4 5" key="1">
    <citation type="journal article" date="2015" name="Plant Cell">
        <title>Oil accumulation by the oleaginous diatom Fistulifera solaris as revealed by the genome and transcriptome.</title>
        <authorList>
            <person name="Tanaka T."/>
            <person name="Maeda Y."/>
            <person name="Veluchamy A."/>
            <person name="Tanaka M."/>
            <person name="Abida H."/>
            <person name="Marechal E."/>
            <person name="Bowler C."/>
            <person name="Muto M."/>
            <person name="Sunaga Y."/>
            <person name="Tanaka M."/>
            <person name="Yoshino T."/>
            <person name="Taniguchi T."/>
            <person name="Fukuda Y."/>
            <person name="Nemoto M."/>
            <person name="Matsumoto M."/>
            <person name="Wong P.S."/>
            <person name="Aburatani S."/>
            <person name="Fujibuchi W."/>
        </authorList>
    </citation>
    <scope>NUCLEOTIDE SEQUENCE [LARGE SCALE GENOMIC DNA]</scope>
    <source>
        <strain evidence="4 5">JPCC DA0580</strain>
    </source>
</reference>
<proteinExistence type="predicted"/>
<dbReference type="GO" id="GO:0007062">
    <property type="term" value="P:sister chromatid cohesion"/>
    <property type="evidence" value="ECO:0007669"/>
    <property type="project" value="UniProtKB-ARBA"/>
</dbReference>
<dbReference type="InParanoid" id="A0A1Z5KC06"/>
<dbReference type="PANTHER" id="PTHR11199:SF0">
    <property type="entry name" value="LD34181P-RELATED"/>
    <property type="match status" value="1"/>
</dbReference>
<comment type="caution">
    <text evidence="4">The sequence shown here is derived from an EMBL/GenBank/DDBJ whole genome shotgun (WGS) entry which is preliminary data.</text>
</comment>
<dbReference type="InterPro" id="IPR016024">
    <property type="entry name" value="ARM-type_fold"/>
</dbReference>
<feature type="coiled-coil region" evidence="1">
    <location>
        <begin position="330"/>
        <end position="357"/>
    </location>
</feature>
<dbReference type="Pfam" id="PF21581">
    <property type="entry name" value="SCD"/>
    <property type="match status" value="1"/>
</dbReference>